<organism evidence="2 3">
    <name type="scientific">Acorus gramineus</name>
    <name type="common">Dwarf sweet flag</name>
    <dbReference type="NCBI Taxonomy" id="55184"/>
    <lineage>
        <taxon>Eukaryota</taxon>
        <taxon>Viridiplantae</taxon>
        <taxon>Streptophyta</taxon>
        <taxon>Embryophyta</taxon>
        <taxon>Tracheophyta</taxon>
        <taxon>Spermatophyta</taxon>
        <taxon>Magnoliopsida</taxon>
        <taxon>Liliopsida</taxon>
        <taxon>Acoraceae</taxon>
        <taxon>Acorus</taxon>
    </lineage>
</organism>
<dbReference type="GO" id="GO:0005975">
    <property type="term" value="P:carbohydrate metabolic process"/>
    <property type="evidence" value="ECO:0007669"/>
    <property type="project" value="InterPro"/>
</dbReference>
<evidence type="ECO:0000259" key="1">
    <source>
        <dbReference type="Pfam" id="PF22124"/>
    </source>
</evidence>
<dbReference type="PANTHER" id="PTHR31084">
    <property type="entry name" value="ALPHA-L-FUCOSIDASE 2"/>
    <property type="match status" value="1"/>
</dbReference>
<dbReference type="AlphaFoldDB" id="A0AAV8ZZP1"/>
<sequence length="95" mass="11193">MDMSIIEEVFTVLVSTSEAKDFEDPDVHHRHLSHLYGFFPRHSITVEKVPELCRAADYSLYKREQMLYDMHNGMDIVDGFCRNLIWIIFGELKTL</sequence>
<name>A0AAV8ZZP1_ACOGR</name>
<dbReference type="InterPro" id="IPR012341">
    <property type="entry name" value="6hp_glycosidase-like_sf"/>
</dbReference>
<dbReference type="Gene3D" id="1.50.10.10">
    <property type="match status" value="1"/>
</dbReference>
<keyword evidence="3" id="KW-1185">Reference proteome</keyword>
<dbReference type="GO" id="GO:0004560">
    <property type="term" value="F:alpha-L-fucosidase activity"/>
    <property type="evidence" value="ECO:0007669"/>
    <property type="project" value="TreeGrafter"/>
</dbReference>
<feature type="domain" description="Glycosyl hydrolase family 95 catalytic" evidence="1">
    <location>
        <begin position="20"/>
        <end position="71"/>
    </location>
</feature>
<protein>
    <submittedName>
        <fullName evidence="2">Alpha-L-fucosidase 2</fullName>
    </submittedName>
</protein>
<dbReference type="Proteomes" id="UP001179952">
    <property type="component" value="Unassembled WGS sequence"/>
</dbReference>
<gene>
    <name evidence="2" type="ORF">QJS04_geneDACA023522</name>
</gene>
<dbReference type="EMBL" id="JAUJYN010000066">
    <property type="protein sequence ID" value="KAK1257005.1"/>
    <property type="molecule type" value="Genomic_DNA"/>
</dbReference>
<dbReference type="PANTHER" id="PTHR31084:SF0">
    <property type="entry name" value="ALPHA-L-FUCOSIDASE 2"/>
    <property type="match status" value="1"/>
</dbReference>
<evidence type="ECO:0000313" key="2">
    <source>
        <dbReference type="EMBL" id="KAK1257005.1"/>
    </source>
</evidence>
<reference evidence="2" key="2">
    <citation type="submission" date="2023-06" db="EMBL/GenBank/DDBJ databases">
        <authorList>
            <person name="Ma L."/>
            <person name="Liu K.-W."/>
            <person name="Li Z."/>
            <person name="Hsiao Y.-Y."/>
            <person name="Qi Y."/>
            <person name="Fu T."/>
            <person name="Tang G."/>
            <person name="Zhang D."/>
            <person name="Sun W.-H."/>
            <person name="Liu D.-K."/>
            <person name="Li Y."/>
            <person name="Chen G.-Z."/>
            <person name="Liu X.-D."/>
            <person name="Liao X.-Y."/>
            <person name="Jiang Y.-T."/>
            <person name="Yu X."/>
            <person name="Hao Y."/>
            <person name="Huang J."/>
            <person name="Zhao X.-W."/>
            <person name="Ke S."/>
            <person name="Chen Y.-Y."/>
            <person name="Wu W.-L."/>
            <person name="Hsu J.-L."/>
            <person name="Lin Y.-F."/>
            <person name="Huang M.-D."/>
            <person name="Li C.-Y."/>
            <person name="Huang L."/>
            <person name="Wang Z.-W."/>
            <person name="Zhao X."/>
            <person name="Zhong W.-Y."/>
            <person name="Peng D.-H."/>
            <person name="Ahmad S."/>
            <person name="Lan S."/>
            <person name="Zhang J.-S."/>
            <person name="Tsai W.-C."/>
            <person name="Van De Peer Y."/>
            <person name="Liu Z.-J."/>
        </authorList>
    </citation>
    <scope>NUCLEOTIDE SEQUENCE</scope>
    <source>
        <strain evidence="2">SCP</strain>
        <tissue evidence="2">Leaves</tissue>
    </source>
</reference>
<evidence type="ECO:0000313" key="3">
    <source>
        <dbReference type="Proteomes" id="UP001179952"/>
    </source>
</evidence>
<dbReference type="Pfam" id="PF22124">
    <property type="entry name" value="Glyco_hydro_95_cat"/>
    <property type="match status" value="1"/>
</dbReference>
<dbReference type="InterPro" id="IPR054363">
    <property type="entry name" value="GH95_cat"/>
</dbReference>
<accession>A0AAV8ZZP1</accession>
<reference evidence="2" key="1">
    <citation type="journal article" date="2023" name="Nat. Commun.">
        <title>Diploid and tetraploid genomes of Acorus and the evolution of monocots.</title>
        <authorList>
            <person name="Ma L."/>
            <person name="Liu K.W."/>
            <person name="Li Z."/>
            <person name="Hsiao Y.Y."/>
            <person name="Qi Y."/>
            <person name="Fu T."/>
            <person name="Tang G.D."/>
            <person name="Zhang D."/>
            <person name="Sun W.H."/>
            <person name="Liu D.K."/>
            <person name="Li Y."/>
            <person name="Chen G.Z."/>
            <person name="Liu X.D."/>
            <person name="Liao X.Y."/>
            <person name="Jiang Y.T."/>
            <person name="Yu X."/>
            <person name="Hao Y."/>
            <person name="Huang J."/>
            <person name="Zhao X.W."/>
            <person name="Ke S."/>
            <person name="Chen Y.Y."/>
            <person name="Wu W.L."/>
            <person name="Hsu J.L."/>
            <person name="Lin Y.F."/>
            <person name="Huang M.D."/>
            <person name="Li C.Y."/>
            <person name="Huang L."/>
            <person name="Wang Z.W."/>
            <person name="Zhao X."/>
            <person name="Zhong W.Y."/>
            <person name="Peng D.H."/>
            <person name="Ahmad S."/>
            <person name="Lan S."/>
            <person name="Zhang J.S."/>
            <person name="Tsai W.C."/>
            <person name="Van de Peer Y."/>
            <person name="Liu Z.J."/>
        </authorList>
    </citation>
    <scope>NUCLEOTIDE SEQUENCE</scope>
    <source>
        <strain evidence="2">SCP</strain>
    </source>
</reference>
<comment type="caution">
    <text evidence="2">The sequence shown here is derived from an EMBL/GenBank/DDBJ whole genome shotgun (WGS) entry which is preliminary data.</text>
</comment>
<proteinExistence type="predicted"/>